<accession>A0A834K8U1</accession>
<dbReference type="AlphaFoldDB" id="A0A834K8U1"/>
<gene>
    <name evidence="2" type="ORF">HZH66_004590</name>
</gene>
<feature type="domain" description="G-protein coupled receptors family 2 profile 1" evidence="1">
    <location>
        <begin position="26"/>
        <end position="118"/>
    </location>
</feature>
<evidence type="ECO:0000313" key="3">
    <source>
        <dbReference type="Proteomes" id="UP000614350"/>
    </source>
</evidence>
<dbReference type="SUPFAM" id="SSF111418">
    <property type="entry name" value="Hormone receptor domain"/>
    <property type="match status" value="1"/>
</dbReference>
<keyword evidence="3" id="KW-1185">Reference proteome</keyword>
<reference evidence="2" key="1">
    <citation type="journal article" date="2020" name="G3 (Bethesda)">
        <title>High-Quality Assemblies for Three Invasive Social Wasps from the &lt;i&gt;Vespula&lt;/i&gt; Genus.</title>
        <authorList>
            <person name="Harrop T.W.R."/>
            <person name="Guhlin J."/>
            <person name="McLaughlin G.M."/>
            <person name="Permina E."/>
            <person name="Stockwell P."/>
            <person name="Gilligan J."/>
            <person name="Le Lec M.F."/>
            <person name="Gruber M.A.M."/>
            <person name="Quinn O."/>
            <person name="Lovegrove M."/>
            <person name="Duncan E.J."/>
            <person name="Remnant E.J."/>
            <person name="Van Eeckhoven J."/>
            <person name="Graham B."/>
            <person name="Knapp R.A."/>
            <person name="Langford K.W."/>
            <person name="Kronenberg Z."/>
            <person name="Press M.O."/>
            <person name="Eacker S.M."/>
            <person name="Wilson-Rankin E.E."/>
            <person name="Purcell J."/>
            <person name="Lester P.J."/>
            <person name="Dearden P.K."/>
        </authorList>
    </citation>
    <scope>NUCLEOTIDE SEQUENCE</scope>
    <source>
        <strain evidence="2">Marl-1</strain>
    </source>
</reference>
<dbReference type="Pfam" id="PF02793">
    <property type="entry name" value="HRM"/>
    <property type="match status" value="1"/>
</dbReference>
<dbReference type="GO" id="GO:0004930">
    <property type="term" value="F:G protein-coupled receptor activity"/>
    <property type="evidence" value="ECO:0007669"/>
    <property type="project" value="InterPro"/>
</dbReference>
<organism evidence="2 3">
    <name type="scientific">Vespula vulgaris</name>
    <name type="common">Yellow jacket</name>
    <name type="synonym">Wasp</name>
    <dbReference type="NCBI Taxonomy" id="7454"/>
    <lineage>
        <taxon>Eukaryota</taxon>
        <taxon>Metazoa</taxon>
        <taxon>Ecdysozoa</taxon>
        <taxon>Arthropoda</taxon>
        <taxon>Hexapoda</taxon>
        <taxon>Insecta</taxon>
        <taxon>Pterygota</taxon>
        <taxon>Neoptera</taxon>
        <taxon>Endopterygota</taxon>
        <taxon>Hymenoptera</taxon>
        <taxon>Apocrita</taxon>
        <taxon>Aculeata</taxon>
        <taxon>Vespoidea</taxon>
        <taxon>Vespidae</taxon>
        <taxon>Vespinae</taxon>
        <taxon>Vespula</taxon>
    </lineage>
</organism>
<protein>
    <recommendedName>
        <fullName evidence="1">G-protein coupled receptors family 2 profile 1 domain-containing protein</fullName>
    </recommendedName>
</protein>
<dbReference type="Gene3D" id="4.10.1240.10">
    <property type="entry name" value="GPCR, family 2, extracellular hormone receptor domain"/>
    <property type="match status" value="1"/>
</dbReference>
<name>A0A834K8U1_VESVU</name>
<dbReference type="InterPro" id="IPR001879">
    <property type="entry name" value="GPCR_2_extracellular_dom"/>
</dbReference>
<dbReference type="EMBL" id="JACSEA010000004">
    <property type="protein sequence ID" value="KAF7402323.1"/>
    <property type="molecule type" value="Genomic_DNA"/>
</dbReference>
<dbReference type="GO" id="GO:0016020">
    <property type="term" value="C:membrane"/>
    <property type="evidence" value="ECO:0007669"/>
    <property type="project" value="InterPro"/>
</dbReference>
<proteinExistence type="predicted"/>
<evidence type="ECO:0000259" key="1">
    <source>
        <dbReference type="PROSITE" id="PS50227"/>
    </source>
</evidence>
<evidence type="ECO:0000313" key="2">
    <source>
        <dbReference type="EMBL" id="KAF7402323.1"/>
    </source>
</evidence>
<dbReference type="PROSITE" id="PS50227">
    <property type="entry name" value="G_PROTEIN_RECEP_F2_3"/>
    <property type="match status" value="1"/>
</dbReference>
<dbReference type="PROSITE" id="PS00649">
    <property type="entry name" value="G_PROTEIN_RECEP_F2_1"/>
    <property type="match status" value="1"/>
</dbReference>
<dbReference type="Proteomes" id="UP000614350">
    <property type="component" value="Unassembled WGS sequence"/>
</dbReference>
<comment type="caution">
    <text evidence="2">The sequence shown here is derived from an EMBL/GenBank/DDBJ whole genome shotgun (WGS) entry which is preliminary data.</text>
</comment>
<dbReference type="InterPro" id="IPR036445">
    <property type="entry name" value="GPCR_2_extracell_dom_sf"/>
</dbReference>
<sequence length="118" mass="13887">MDRNYVRNVLNYINDLKESFSEEEFKCLERKHQDLQARLEERHQHQAINGGIEEGGATEGQEGCEVSWDSLLCWPYTSPGTLAILPCFEELNGIRYDNTHQRLTRRLTNEKELGRRKY</sequence>
<dbReference type="InterPro" id="IPR017983">
    <property type="entry name" value="GPCR_2_secretin-like_CS"/>
</dbReference>